<dbReference type="SUPFAM" id="SSF47459">
    <property type="entry name" value="HLH, helix-loop-helix DNA-binding domain"/>
    <property type="match status" value="1"/>
</dbReference>
<evidence type="ECO:0000313" key="15">
    <source>
        <dbReference type="Proteomes" id="UP000076407"/>
    </source>
</evidence>
<dbReference type="Pfam" id="PF00010">
    <property type="entry name" value="HLH"/>
    <property type="match status" value="1"/>
</dbReference>
<protein>
    <recommendedName>
        <fullName evidence="9">Max-binding protein MNT</fullName>
    </recommendedName>
    <alternativeName>
        <fullName evidence="10">Myc antagonist MNT</fullName>
    </alternativeName>
</protein>
<evidence type="ECO:0000256" key="1">
    <source>
        <dbReference type="ARBA" id="ARBA00004123"/>
    </source>
</evidence>
<dbReference type="PROSITE" id="PS50888">
    <property type="entry name" value="BHLH"/>
    <property type="match status" value="1"/>
</dbReference>
<organism evidence="14 15">
    <name type="scientific">Anopheles quadriannulatus</name>
    <name type="common">Mosquito</name>
    <dbReference type="NCBI Taxonomy" id="34691"/>
    <lineage>
        <taxon>Eukaryota</taxon>
        <taxon>Metazoa</taxon>
        <taxon>Ecdysozoa</taxon>
        <taxon>Arthropoda</taxon>
        <taxon>Hexapoda</taxon>
        <taxon>Insecta</taxon>
        <taxon>Pterygota</taxon>
        <taxon>Neoptera</taxon>
        <taxon>Endopterygota</taxon>
        <taxon>Diptera</taxon>
        <taxon>Nematocera</taxon>
        <taxon>Culicoidea</taxon>
        <taxon>Culicidae</taxon>
        <taxon>Anophelinae</taxon>
        <taxon>Anopheles</taxon>
    </lineage>
</organism>
<dbReference type="InterPro" id="IPR011598">
    <property type="entry name" value="bHLH_dom"/>
</dbReference>
<accession>A0A182WRQ7</accession>
<keyword evidence="6" id="KW-0539">Nucleus</keyword>
<evidence type="ECO:0000256" key="2">
    <source>
        <dbReference type="ARBA" id="ARBA00022491"/>
    </source>
</evidence>
<dbReference type="Proteomes" id="UP000076407">
    <property type="component" value="Unassembled WGS sequence"/>
</dbReference>
<evidence type="ECO:0000256" key="8">
    <source>
        <dbReference type="ARBA" id="ARBA00062701"/>
    </source>
</evidence>
<evidence type="ECO:0000256" key="5">
    <source>
        <dbReference type="ARBA" id="ARBA00023163"/>
    </source>
</evidence>
<dbReference type="Gene3D" id="4.10.280.10">
    <property type="entry name" value="Helix-loop-helix DNA-binding domain"/>
    <property type="match status" value="1"/>
</dbReference>
<keyword evidence="15" id="KW-1185">Reference proteome</keyword>
<comment type="subunit">
    <text evidence="8">Efficient DNA binding requires dimerization with another bHLH protein. Binds DNA as a homodimer or a heterodimer with MAX.</text>
</comment>
<dbReference type="GO" id="GO:0005634">
    <property type="term" value="C:nucleus"/>
    <property type="evidence" value="ECO:0007669"/>
    <property type="project" value="UniProtKB-SubCell"/>
</dbReference>
<evidence type="ECO:0000256" key="12">
    <source>
        <dbReference type="SAM" id="MobiDB-lite"/>
    </source>
</evidence>
<feature type="domain" description="BHLH" evidence="13">
    <location>
        <begin position="120"/>
        <end position="172"/>
    </location>
</feature>
<keyword evidence="5" id="KW-0804">Transcription</keyword>
<dbReference type="EnsemblMetazoa" id="AQUA000209-RA">
    <property type="protein sequence ID" value="AQUA000209-PA"/>
    <property type="gene ID" value="AQUA000209"/>
</dbReference>
<dbReference type="PANTHER" id="PTHR11969:SF99">
    <property type="entry name" value="MAX-BINDING PROTEIN MNT"/>
    <property type="match status" value="1"/>
</dbReference>
<dbReference type="PANTHER" id="PTHR11969">
    <property type="entry name" value="MAX DIMERIZATION, MAD"/>
    <property type="match status" value="1"/>
</dbReference>
<dbReference type="FunFam" id="4.10.280.10:FF:000034">
    <property type="entry name" value="MAX network transcriptional repressor"/>
    <property type="match status" value="1"/>
</dbReference>
<comment type="subcellular location">
    <subcellularLocation>
        <location evidence="1">Nucleus</location>
    </subcellularLocation>
</comment>
<evidence type="ECO:0000256" key="3">
    <source>
        <dbReference type="ARBA" id="ARBA00023015"/>
    </source>
</evidence>
<evidence type="ECO:0000256" key="9">
    <source>
        <dbReference type="ARBA" id="ARBA00070444"/>
    </source>
</evidence>
<dbReference type="CDD" id="cd11402">
    <property type="entry name" value="bHLHzip_Mnt"/>
    <property type="match status" value="1"/>
</dbReference>
<feature type="coiled-coil region" evidence="11">
    <location>
        <begin position="169"/>
        <end position="203"/>
    </location>
</feature>
<sequence length="659" mass="67199">MTSAWALVRQMVRMFAFNVGDAATLQQTYEPLTNGHSTAPPLVVIATNGTQQHPAAKHHLTLNHVAVPIAPSSISAGAPTTITTTSPSPMTIDLSTKGLSQHQQTSTTHYAAAAVHPSVGTREVHNKLEKNRRAHLKECFEQLKKQLSLQPDEKKISNLSILHAAIRHIQLLKRKEREYEHEMERLAKEKIASQNRILVLKRELTQMGDIDVSRLAPDTDITPNPTNGGTVVPPNGLQMERDQPSDTIPGRNGIRYSSSSSLSSIATNASISNLPLQTTISPVLSVSSPSRASPALNRSSTSPASSLSSASPSSSAASSLSVSSAAAASLMAPLSLTTKGTAGAEPAAHNGLKITAAGQLNGLNLTSASLAMVNGANVTLNGTTAATTAPLPVIVGANGTANIVGIAHSQLLAASTAGGSSPAAIQTIPLNLNVTSSAVSNGLVTGSGPASLAIATAGAGGPLQLTSHNGGPIGGGSISSSSSSSSSSHSSSNTSSSSTGAANTTTVVGTIARSMYSAATIAPSMPTSTAAATTMVHVPTGGSKELINGTIGKNGTVRTDNSKLEIIASQSQPTNHSTQAVVGATALDPPGTKVITIMNGNTFALAPLDKDSKMGVVYSPILVPTSQGLRMIQQGSNGLATIELAPPNGGNRLQLHLTH</sequence>
<evidence type="ECO:0000256" key="6">
    <source>
        <dbReference type="ARBA" id="ARBA00023242"/>
    </source>
</evidence>
<feature type="region of interest" description="Disordered" evidence="12">
    <location>
        <begin position="215"/>
        <end position="254"/>
    </location>
</feature>
<dbReference type="GO" id="GO:0046983">
    <property type="term" value="F:protein dimerization activity"/>
    <property type="evidence" value="ECO:0007669"/>
    <property type="project" value="InterPro"/>
</dbReference>
<dbReference type="STRING" id="34691.A0A182WRQ7"/>
<dbReference type="GO" id="GO:0000981">
    <property type="term" value="F:DNA-binding transcription factor activity, RNA polymerase II-specific"/>
    <property type="evidence" value="ECO:0007669"/>
    <property type="project" value="TreeGrafter"/>
</dbReference>
<comment type="function">
    <text evidence="7">Binds DNA as a heterodimer with MAX and represses transcription. Binds to the canonical E box sequence 5'-CACGTG-3' and, with higher affinity, to 5'-CACGCG-3'.</text>
</comment>
<dbReference type="AlphaFoldDB" id="A0A182WRQ7"/>
<feature type="compositionally biased region" description="Low complexity" evidence="12">
    <location>
        <begin position="478"/>
        <end position="502"/>
    </location>
</feature>
<keyword evidence="2" id="KW-0678">Repressor</keyword>
<keyword evidence="11" id="KW-0175">Coiled coil</keyword>
<evidence type="ECO:0000256" key="4">
    <source>
        <dbReference type="ARBA" id="ARBA00023125"/>
    </source>
</evidence>
<feature type="compositionally biased region" description="Low complexity" evidence="12">
    <location>
        <begin position="299"/>
        <end position="313"/>
    </location>
</feature>
<feature type="region of interest" description="Disordered" evidence="12">
    <location>
        <begin position="465"/>
        <end position="502"/>
    </location>
</feature>
<keyword evidence="4" id="KW-0238">DNA-binding</keyword>
<evidence type="ECO:0000256" key="11">
    <source>
        <dbReference type="SAM" id="Coils"/>
    </source>
</evidence>
<feature type="region of interest" description="Disordered" evidence="12">
    <location>
        <begin position="286"/>
        <end position="313"/>
    </location>
</feature>
<evidence type="ECO:0000313" key="14">
    <source>
        <dbReference type="EnsemblMetazoa" id="AQUA000209-PA"/>
    </source>
</evidence>
<name>A0A182WRQ7_ANOQN</name>
<proteinExistence type="predicted"/>
<evidence type="ECO:0000256" key="10">
    <source>
        <dbReference type="ARBA" id="ARBA00083368"/>
    </source>
</evidence>
<evidence type="ECO:0000256" key="7">
    <source>
        <dbReference type="ARBA" id="ARBA00057176"/>
    </source>
</evidence>
<dbReference type="GO" id="GO:0000978">
    <property type="term" value="F:RNA polymerase II cis-regulatory region sequence-specific DNA binding"/>
    <property type="evidence" value="ECO:0007669"/>
    <property type="project" value="TreeGrafter"/>
</dbReference>
<dbReference type="InterPro" id="IPR036638">
    <property type="entry name" value="HLH_DNA-bd_sf"/>
</dbReference>
<dbReference type="SMART" id="SM00353">
    <property type="entry name" value="HLH"/>
    <property type="match status" value="1"/>
</dbReference>
<reference evidence="14" key="1">
    <citation type="submission" date="2020-05" db="UniProtKB">
        <authorList>
            <consortium name="EnsemblMetazoa"/>
        </authorList>
    </citation>
    <scope>IDENTIFICATION</scope>
    <source>
        <strain evidence="14">SANGQUA</strain>
    </source>
</reference>
<keyword evidence="3" id="KW-0805">Transcription regulation</keyword>
<dbReference type="VEuPathDB" id="VectorBase:AQUA000209"/>
<evidence type="ECO:0000259" key="13">
    <source>
        <dbReference type="PROSITE" id="PS50888"/>
    </source>
</evidence>